<dbReference type="AlphaFoldDB" id="A0A037ZMY4"/>
<dbReference type="EC" id="2.1.1.177" evidence="5"/>
<comment type="subunit">
    <text evidence="5">Homodimer.</text>
</comment>
<evidence type="ECO:0000256" key="1">
    <source>
        <dbReference type="ARBA" id="ARBA00022603"/>
    </source>
</evidence>
<keyword evidence="7" id="KW-1185">Reference proteome</keyword>
<keyword evidence="2 5" id="KW-0808">Transferase</keyword>
<feature type="binding site" evidence="5">
    <location>
        <begin position="123"/>
        <end position="128"/>
    </location>
    <ligand>
        <name>S-adenosyl-L-methionine</name>
        <dbReference type="ChEBI" id="CHEBI:59789"/>
    </ligand>
</feature>
<keyword evidence="5" id="KW-0698">rRNA processing</keyword>
<dbReference type="NCBIfam" id="NF000989">
    <property type="entry name" value="PRK00103.2-3"/>
    <property type="match status" value="1"/>
</dbReference>
<evidence type="ECO:0000313" key="7">
    <source>
        <dbReference type="Proteomes" id="UP000026249"/>
    </source>
</evidence>
<keyword evidence="3 5" id="KW-0949">S-adenosyl-L-methionine</keyword>
<dbReference type="STRING" id="1454373.ACMU_02660"/>
<dbReference type="PANTHER" id="PTHR33603:SF1">
    <property type="entry name" value="RIBOSOMAL RNA LARGE SUBUNIT METHYLTRANSFERASE H"/>
    <property type="match status" value="1"/>
</dbReference>
<keyword evidence="1 5" id="KW-0489">Methyltransferase</keyword>
<dbReference type="Proteomes" id="UP000026249">
    <property type="component" value="Unassembled WGS sequence"/>
</dbReference>
<dbReference type="PANTHER" id="PTHR33603">
    <property type="entry name" value="METHYLTRANSFERASE"/>
    <property type="match status" value="1"/>
</dbReference>
<evidence type="ECO:0000256" key="5">
    <source>
        <dbReference type="HAMAP-Rule" id="MF_00658"/>
    </source>
</evidence>
<comment type="similarity">
    <text evidence="4 5">Belongs to the RNA methyltransferase RlmH family.</text>
</comment>
<accession>A0A037ZMY4</accession>
<keyword evidence="5" id="KW-0963">Cytoplasm</keyword>
<dbReference type="SUPFAM" id="SSF75217">
    <property type="entry name" value="alpha/beta knot"/>
    <property type="match status" value="1"/>
</dbReference>
<dbReference type="PIRSF" id="PIRSF004505">
    <property type="entry name" value="MT_bac"/>
    <property type="match status" value="1"/>
</dbReference>
<dbReference type="InterPro" id="IPR029028">
    <property type="entry name" value="Alpha/beta_knot_MTases"/>
</dbReference>
<dbReference type="OrthoDB" id="9806643at2"/>
<protein>
    <recommendedName>
        <fullName evidence="5">Ribosomal RNA large subunit methyltransferase H</fullName>
        <ecNumber evidence="5">2.1.1.177</ecNumber>
    </recommendedName>
    <alternativeName>
        <fullName evidence="5">23S rRNA (pseudouridine1915-N3)-methyltransferase</fullName>
    </alternativeName>
    <alternativeName>
        <fullName evidence="5">23S rRNA m3Psi1915 methyltransferase</fullName>
    </alternativeName>
    <alternativeName>
        <fullName evidence="5">rRNA (pseudouridine-N3-)-methyltransferase RlmH</fullName>
    </alternativeName>
</protein>
<comment type="catalytic activity">
    <reaction evidence="5">
        <text>pseudouridine(1915) in 23S rRNA + S-adenosyl-L-methionine = N(3)-methylpseudouridine(1915) in 23S rRNA + S-adenosyl-L-homocysteine + H(+)</text>
        <dbReference type="Rhea" id="RHEA:42752"/>
        <dbReference type="Rhea" id="RHEA-COMP:10221"/>
        <dbReference type="Rhea" id="RHEA-COMP:10222"/>
        <dbReference type="ChEBI" id="CHEBI:15378"/>
        <dbReference type="ChEBI" id="CHEBI:57856"/>
        <dbReference type="ChEBI" id="CHEBI:59789"/>
        <dbReference type="ChEBI" id="CHEBI:65314"/>
        <dbReference type="ChEBI" id="CHEBI:74486"/>
        <dbReference type="EC" id="2.1.1.177"/>
    </reaction>
</comment>
<comment type="subcellular location">
    <subcellularLocation>
        <location evidence="5">Cytoplasm</location>
    </subcellularLocation>
</comment>
<dbReference type="GO" id="GO:0005737">
    <property type="term" value="C:cytoplasm"/>
    <property type="evidence" value="ECO:0007669"/>
    <property type="project" value="UniProtKB-SubCell"/>
</dbReference>
<comment type="caution">
    <text evidence="5">Lacks conserved residue(s) required for the propagation of feature annotation.</text>
</comment>
<dbReference type="Pfam" id="PF02590">
    <property type="entry name" value="SPOUT_MTase"/>
    <property type="match status" value="1"/>
</dbReference>
<feature type="binding site" evidence="5">
    <location>
        <position position="104"/>
    </location>
    <ligand>
        <name>S-adenosyl-L-methionine</name>
        <dbReference type="ChEBI" id="CHEBI:59789"/>
    </ligand>
</feature>
<comment type="caution">
    <text evidence="6">The sequence shown here is derived from an EMBL/GenBank/DDBJ whole genome shotgun (WGS) entry which is preliminary data.</text>
</comment>
<name>A0A037ZMY4_9RHOB</name>
<gene>
    <name evidence="5" type="primary">rlmH</name>
    <name evidence="6" type="ORF">ACMU_02660</name>
</gene>
<evidence type="ECO:0000313" key="6">
    <source>
        <dbReference type="EMBL" id="KAJ57424.1"/>
    </source>
</evidence>
<evidence type="ECO:0000256" key="2">
    <source>
        <dbReference type="ARBA" id="ARBA00022679"/>
    </source>
</evidence>
<dbReference type="EMBL" id="JFKE01000001">
    <property type="protein sequence ID" value="KAJ57424.1"/>
    <property type="molecule type" value="Genomic_DNA"/>
</dbReference>
<dbReference type="InterPro" id="IPR029026">
    <property type="entry name" value="tRNA_m1G_MTases_N"/>
</dbReference>
<dbReference type="InterPro" id="IPR003742">
    <property type="entry name" value="RlmH-like"/>
</dbReference>
<sequence length="156" mass="17063">MRVKICAVGRMRSGPEKLLFDDYADRFSKTGRALSLGPLTVTEVEDKKNRGQQAEADLLRNAIPKGALICAMDERGKTRTSPQFAQDLARWRDNGTADLALVIGGADGLTPGFRAEANTALSFGTMVWPHMLARVMLAEQLYRAASILAGAPYHRE</sequence>
<dbReference type="GO" id="GO:0070038">
    <property type="term" value="F:rRNA (pseudouridine-N3-)-methyltransferase activity"/>
    <property type="evidence" value="ECO:0007669"/>
    <property type="project" value="UniProtKB-UniRule"/>
</dbReference>
<reference evidence="6 7" key="1">
    <citation type="submission" date="2014-03" db="EMBL/GenBank/DDBJ databases">
        <title>Draft Genome Sequence of Actibacterium mucosum KCTC 23349, a Marine Alphaproteobacterium with Complex Ionic Requirements Isolated from Mediterranean Seawater at Malvarrosa Beach, Valencia, Spain.</title>
        <authorList>
            <person name="Arahal D.R."/>
            <person name="Shao Z."/>
            <person name="Lai Q."/>
            <person name="Pujalte M.J."/>
        </authorList>
    </citation>
    <scope>NUCLEOTIDE SEQUENCE [LARGE SCALE GENOMIC DNA]</scope>
    <source>
        <strain evidence="6 7">KCTC 23349</strain>
    </source>
</reference>
<evidence type="ECO:0000256" key="3">
    <source>
        <dbReference type="ARBA" id="ARBA00022691"/>
    </source>
</evidence>
<dbReference type="HAMAP" id="MF_00658">
    <property type="entry name" value="23SrRNA_methyltr_H"/>
    <property type="match status" value="1"/>
</dbReference>
<dbReference type="NCBIfam" id="NF000988">
    <property type="entry name" value="PRK00103.2-2"/>
    <property type="match status" value="1"/>
</dbReference>
<organism evidence="6 7">
    <name type="scientific">Actibacterium mucosum KCTC 23349</name>
    <dbReference type="NCBI Taxonomy" id="1454373"/>
    <lineage>
        <taxon>Bacteria</taxon>
        <taxon>Pseudomonadati</taxon>
        <taxon>Pseudomonadota</taxon>
        <taxon>Alphaproteobacteria</taxon>
        <taxon>Rhodobacterales</taxon>
        <taxon>Roseobacteraceae</taxon>
        <taxon>Actibacterium</taxon>
    </lineage>
</organism>
<comment type="function">
    <text evidence="5">Specifically methylates the pseudouridine at position 1915 (m3Psi1915) in 23S rRNA.</text>
</comment>
<dbReference type="CDD" id="cd18081">
    <property type="entry name" value="RlmH-like"/>
    <property type="match status" value="1"/>
</dbReference>
<proteinExistence type="inferred from homology"/>
<dbReference type="Gene3D" id="3.40.1280.10">
    <property type="match status" value="1"/>
</dbReference>
<dbReference type="RefSeq" id="WP_035255749.1">
    <property type="nucleotide sequence ID" value="NZ_JFKE01000001.1"/>
</dbReference>
<evidence type="ECO:0000256" key="4">
    <source>
        <dbReference type="ARBA" id="ARBA00038303"/>
    </source>
</evidence>